<protein>
    <submittedName>
        <fullName evidence="6">Metallophosphoesterase</fullName>
    </submittedName>
</protein>
<dbReference type="AlphaFoldDB" id="A0A399NWK4"/>
<accession>A0A399NWK4</accession>
<keyword evidence="3" id="KW-0408">Iron</keyword>
<gene>
    <name evidence="6" type="ORF">DZF96_02495</name>
</gene>
<evidence type="ECO:0000313" key="7">
    <source>
        <dbReference type="Proteomes" id="UP000266298"/>
    </source>
</evidence>
<dbReference type="InterPro" id="IPR004843">
    <property type="entry name" value="Calcineurin-like_PHP"/>
</dbReference>
<dbReference type="GO" id="GO:0046872">
    <property type="term" value="F:metal ion binding"/>
    <property type="evidence" value="ECO:0007669"/>
    <property type="project" value="UniProtKB-KW"/>
</dbReference>
<reference evidence="6 7" key="1">
    <citation type="submission" date="2018-08" db="EMBL/GenBank/DDBJ databases">
        <title>Genome Sequence of Clavibacter michiganensis Subspecies type strains, and the Atypical Peach-Colored Strains Isolated from Tomato.</title>
        <authorList>
            <person name="Osdaghi E."/>
            <person name="Portier P."/>
            <person name="Briand M."/>
            <person name="Jacques M.-A."/>
        </authorList>
    </citation>
    <scope>NUCLEOTIDE SEQUENCE [LARGE SCALE GENOMIC DNA]</scope>
    <source>
        <strain evidence="6 7">CFBP 7493</strain>
    </source>
</reference>
<organism evidence="6 7">
    <name type="scientific">Clavibacter michiganensis</name>
    <dbReference type="NCBI Taxonomy" id="28447"/>
    <lineage>
        <taxon>Bacteria</taxon>
        <taxon>Bacillati</taxon>
        <taxon>Actinomycetota</taxon>
        <taxon>Actinomycetes</taxon>
        <taxon>Micrococcales</taxon>
        <taxon>Microbacteriaceae</taxon>
        <taxon>Clavibacter</taxon>
    </lineage>
</organism>
<dbReference type="SUPFAM" id="SSF56300">
    <property type="entry name" value="Metallo-dependent phosphatases"/>
    <property type="match status" value="1"/>
</dbReference>
<evidence type="ECO:0000259" key="5">
    <source>
        <dbReference type="Pfam" id="PF00149"/>
    </source>
</evidence>
<keyword evidence="1" id="KW-0479">Metal-binding</keyword>
<sequence length="391" mass="42790">MLKIAVLSDIHAHSKTQLKDGEDAPSYAEVTLPDDPQLNPFSGVRDLILREGITTDVIVCAGDMGDKANPEAVRYSWNQIQALQATLSAPLILAATGNHDMDSRSINGYDAKATLQELTNYPFSSEALNNEYWANNAVVQAHGSFRSVLLNSSAYHGYSNEHTHGRISSRTRSYIKRKLTDLPDPGINILVTHHQVYKYGAVDLTDLSEMHDASALLEDLNSGEHGSWLLIHGHRHWPAVTNAGGGRGAPIVFSAGSFSAVLYAEIQSRARNQFYILELEDTQPGFPIRGTYKAWDWIVDRGFLPAQERSGLTHVGGFGGAMNGAELAAAVKDFYEVAGSGYQTWEDVTAAVPDARFTMPSDFEQFKRVLKNQYGLTVLQDGAVPLQVGRA</sequence>
<comment type="similarity">
    <text evidence="4">Belongs to the cyclic nucleotide phosphodiesterase class-III family.</text>
</comment>
<dbReference type="InterPro" id="IPR050884">
    <property type="entry name" value="CNP_phosphodiesterase-III"/>
</dbReference>
<comment type="caution">
    <text evidence="6">The sequence shown here is derived from an EMBL/GenBank/DDBJ whole genome shotgun (WGS) entry which is preliminary data.</text>
</comment>
<dbReference type="RefSeq" id="WP_081840955.1">
    <property type="nucleotide sequence ID" value="NZ_QWEC01000018.1"/>
</dbReference>
<keyword evidence="2" id="KW-0378">Hydrolase</keyword>
<evidence type="ECO:0000256" key="4">
    <source>
        <dbReference type="ARBA" id="ARBA00025742"/>
    </source>
</evidence>
<dbReference type="Pfam" id="PF00149">
    <property type="entry name" value="Metallophos"/>
    <property type="match status" value="1"/>
</dbReference>
<proteinExistence type="inferred from homology"/>
<name>A0A399NWK4_9MICO</name>
<dbReference type="GO" id="GO:0016787">
    <property type="term" value="F:hydrolase activity"/>
    <property type="evidence" value="ECO:0007669"/>
    <property type="project" value="UniProtKB-KW"/>
</dbReference>
<dbReference type="Gene3D" id="3.60.21.10">
    <property type="match status" value="1"/>
</dbReference>
<evidence type="ECO:0000256" key="1">
    <source>
        <dbReference type="ARBA" id="ARBA00022723"/>
    </source>
</evidence>
<evidence type="ECO:0000256" key="2">
    <source>
        <dbReference type="ARBA" id="ARBA00022801"/>
    </source>
</evidence>
<dbReference type="PANTHER" id="PTHR42988">
    <property type="entry name" value="PHOSPHOHYDROLASE"/>
    <property type="match status" value="1"/>
</dbReference>
<feature type="domain" description="Calcineurin-like phosphoesterase" evidence="5">
    <location>
        <begin position="2"/>
        <end position="237"/>
    </location>
</feature>
<dbReference type="PANTHER" id="PTHR42988:SF2">
    <property type="entry name" value="CYCLIC NUCLEOTIDE PHOSPHODIESTERASE CBUA0032-RELATED"/>
    <property type="match status" value="1"/>
</dbReference>
<evidence type="ECO:0000256" key="3">
    <source>
        <dbReference type="ARBA" id="ARBA00023004"/>
    </source>
</evidence>
<dbReference type="EMBL" id="QWEC01000018">
    <property type="protein sequence ID" value="RII98550.1"/>
    <property type="molecule type" value="Genomic_DNA"/>
</dbReference>
<dbReference type="Proteomes" id="UP000266298">
    <property type="component" value="Unassembled WGS sequence"/>
</dbReference>
<evidence type="ECO:0000313" key="6">
    <source>
        <dbReference type="EMBL" id="RII98550.1"/>
    </source>
</evidence>
<dbReference type="InterPro" id="IPR029052">
    <property type="entry name" value="Metallo-depent_PP-like"/>
</dbReference>